<comment type="similarity">
    <text evidence="1">Belongs to the LDH/MDH superfamily. MDH type 2 family.</text>
</comment>
<keyword evidence="2" id="KW-0560">Oxidoreductase</keyword>
<dbReference type="PANTHER" id="PTHR23382">
    <property type="entry name" value="MALATE DEHYDROGENASE"/>
    <property type="match status" value="1"/>
</dbReference>
<feature type="region of interest" description="Disordered" evidence="3">
    <location>
        <begin position="207"/>
        <end position="243"/>
    </location>
</feature>
<protein>
    <submittedName>
        <fullName evidence="6">Ldh_1_C domain-containing protein</fullName>
    </submittedName>
</protein>
<dbReference type="SUPFAM" id="SSF51735">
    <property type="entry name" value="NAD(P)-binding Rossmann-fold domains"/>
    <property type="match status" value="1"/>
</dbReference>
<evidence type="ECO:0000259" key="4">
    <source>
        <dbReference type="Pfam" id="PF02866"/>
    </source>
</evidence>
<proteinExistence type="inferred from homology"/>
<organism evidence="5 6">
    <name type="scientific">Macrostomum lignano</name>
    <dbReference type="NCBI Taxonomy" id="282301"/>
    <lineage>
        <taxon>Eukaryota</taxon>
        <taxon>Metazoa</taxon>
        <taxon>Spiralia</taxon>
        <taxon>Lophotrochozoa</taxon>
        <taxon>Platyhelminthes</taxon>
        <taxon>Rhabditophora</taxon>
        <taxon>Macrostomorpha</taxon>
        <taxon>Macrostomida</taxon>
        <taxon>Macrostomidae</taxon>
        <taxon>Macrostomum</taxon>
    </lineage>
</organism>
<dbReference type="Gene3D" id="3.40.50.720">
    <property type="entry name" value="NAD(P)-binding Rossmann-like Domain"/>
    <property type="match status" value="1"/>
</dbReference>
<evidence type="ECO:0000313" key="5">
    <source>
        <dbReference type="Proteomes" id="UP000095280"/>
    </source>
</evidence>
<dbReference type="Gene3D" id="3.90.110.10">
    <property type="entry name" value="Lactate dehydrogenase/glycoside hydrolase, family 4, C-terminal"/>
    <property type="match status" value="1"/>
</dbReference>
<dbReference type="SUPFAM" id="SSF56327">
    <property type="entry name" value="LDH C-terminal domain-like"/>
    <property type="match status" value="1"/>
</dbReference>
<dbReference type="Pfam" id="PF02866">
    <property type="entry name" value="Ldh_1_C"/>
    <property type="match status" value="1"/>
</dbReference>
<dbReference type="Proteomes" id="UP000095280">
    <property type="component" value="Unplaced"/>
</dbReference>
<evidence type="ECO:0000256" key="1">
    <source>
        <dbReference type="ARBA" id="ARBA00009613"/>
    </source>
</evidence>
<dbReference type="InterPro" id="IPR022383">
    <property type="entry name" value="Lactate/malate_DH_C"/>
</dbReference>
<dbReference type="GO" id="GO:0006108">
    <property type="term" value="P:malate metabolic process"/>
    <property type="evidence" value="ECO:0007669"/>
    <property type="project" value="InterPro"/>
</dbReference>
<dbReference type="InterPro" id="IPR010945">
    <property type="entry name" value="Malate_DH_type2"/>
</dbReference>
<dbReference type="GO" id="GO:0016615">
    <property type="term" value="F:malate dehydrogenase activity"/>
    <property type="evidence" value="ECO:0007669"/>
    <property type="project" value="InterPro"/>
</dbReference>
<dbReference type="GO" id="GO:0016616">
    <property type="term" value="F:oxidoreductase activity, acting on the CH-OH group of donors, NAD or NADP as acceptor"/>
    <property type="evidence" value="ECO:0007669"/>
    <property type="project" value="InterPro"/>
</dbReference>
<reference evidence="6" key="1">
    <citation type="submission" date="2016-11" db="UniProtKB">
        <authorList>
            <consortium name="WormBaseParasite"/>
        </authorList>
    </citation>
    <scope>IDENTIFICATION</scope>
</reference>
<accession>A0A1I8GWF5</accession>
<feature type="region of interest" description="Disordered" evidence="3">
    <location>
        <begin position="473"/>
        <end position="510"/>
    </location>
</feature>
<dbReference type="InterPro" id="IPR036291">
    <property type="entry name" value="NAD(P)-bd_dom_sf"/>
</dbReference>
<name>A0A1I8GWF5_9PLAT</name>
<keyword evidence="5" id="KW-1185">Reference proteome</keyword>
<feature type="domain" description="Lactate/malate dehydrogenase C-terminal" evidence="4">
    <location>
        <begin position="599"/>
        <end position="728"/>
    </location>
</feature>
<evidence type="ECO:0000256" key="3">
    <source>
        <dbReference type="SAM" id="MobiDB-lite"/>
    </source>
</evidence>
<dbReference type="WBParaSite" id="maker-uti_cns_0003243-snap-gene-0.7-mRNA-1">
    <property type="protein sequence ID" value="maker-uti_cns_0003243-snap-gene-0.7-mRNA-1"/>
    <property type="gene ID" value="maker-uti_cns_0003243-snap-gene-0.7"/>
</dbReference>
<dbReference type="AlphaFoldDB" id="A0A1I8GWF5"/>
<sequence>SADCPYFAKVELLADNLAKNLPSFKLHKIVRTANDWPDWSRHCCRERGWRHQRSPIIWRELVNQGGKGVLIGGANEFQEFAKAYYDAESSMLSPEMVAVAKDNSRYKSELDAEEAHLRSLSKPLQVLVTASASPTAYQLLPLLMDGSVFGRSTELAFTLFDCDGLVMEAFDLAHPLVRSIRATANFQEAAAAADILLLLDDVLLKPPSPQESATDGEEDKKAAMATEASPAEGDSPTKLDKSDADAAASAAELAARVDWLSAAAAVYRRYADWLNAAECSRRLKVLLAGRGPVNFGARVLLDACPRLPARNVAAAGRLLERQAKGALAGHMKVRSGGIGDPHPAGVPDEGAEVSDIVRGGQLVHPLGVAEVFVPRLVETFLEKHLTLVENGNTRSSAAVEQRAVGEAVNALAAPVHTDIQRNVVSARDGGLEAPPDVEGGRGGRVRTCDGTANAALKLVQPLTGGLLLQHASPDETRVCDTGPDDAGINPTDRSRREAPSRPDGSAQLGKAAFCPTDDVIKVLRPAQVMPHGLTSAPIAGWTTPEQQVEDDLPRSDVGGKIVLLEGVFPLRGETHVQGLAGSAFCRNLLEGPDTVLPSSVVDLIVWGDPAGENLVDLSRARVHYYDGSITGPDSYNQPVLDTVWDKKWLNQEFPKTMRQRQDNNLLLGGTGPRSAALSTAQATADTVRNWWLGGSGNEIYSLGVVSEGWYGIPPGRVFSFPVRFQPKGA</sequence>
<evidence type="ECO:0000313" key="6">
    <source>
        <dbReference type="WBParaSite" id="maker-uti_cns_0003243-snap-gene-0.7-mRNA-1"/>
    </source>
</evidence>
<evidence type="ECO:0000256" key="2">
    <source>
        <dbReference type="ARBA" id="ARBA00023002"/>
    </source>
</evidence>
<dbReference type="InterPro" id="IPR015955">
    <property type="entry name" value="Lactate_DH/Glyco_Ohase_4_C"/>
</dbReference>